<feature type="domain" description="Baseplate J-like C-terminal" evidence="4">
    <location>
        <begin position="276"/>
        <end position="358"/>
    </location>
</feature>
<comment type="similarity">
    <text evidence="1">Belongs to the Mu gp47/PBSX XkdT family.</text>
</comment>
<feature type="domain" description="Baseplate protein J-like barrel" evidence="2">
    <location>
        <begin position="91"/>
        <end position="158"/>
    </location>
</feature>
<organism evidence="5 6">
    <name type="scientific">Rhizobium tropici</name>
    <dbReference type="NCBI Taxonomy" id="398"/>
    <lineage>
        <taxon>Bacteria</taxon>
        <taxon>Pseudomonadati</taxon>
        <taxon>Pseudomonadota</taxon>
        <taxon>Alphaproteobacteria</taxon>
        <taxon>Hyphomicrobiales</taxon>
        <taxon>Rhizobiaceae</taxon>
        <taxon>Rhizobium/Agrobacterium group</taxon>
        <taxon>Rhizobium</taxon>
    </lineage>
</organism>
<feature type="domain" description="Baseplate J-like central" evidence="3">
    <location>
        <begin position="196"/>
        <end position="258"/>
    </location>
</feature>
<name>A0A329YK96_RHITR</name>
<comment type="caution">
    <text evidence="5">The sequence shown here is derived from an EMBL/GenBank/DDBJ whole genome shotgun (WGS) entry which is preliminary data.</text>
</comment>
<gene>
    <name evidence="5" type="ORF">DQ393_06000</name>
</gene>
<accession>A0A329YK96</accession>
<evidence type="ECO:0000313" key="6">
    <source>
        <dbReference type="Proteomes" id="UP000251205"/>
    </source>
</evidence>
<dbReference type="InterPro" id="IPR052399">
    <property type="entry name" value="Phage_Baseplate_Assmbl_Protein"/>
</dbReference>
<proteinExistence type="inferred from homology"/>
<dbReference type="InterPro" id="IPR058531">
    <property type="entry name" value="Baseplate_J_M"/>
</dbReference>
<evidence type="ECO:0000313" key="5">
    <source>
        <dbReference type="EMBL" id="RAX42392.1"/>
    </source>
</evidence>
<dbReference type="OrthoDB" id="7565172at2"/>
<protein>
    <submittedName>
        <fullName evidence="5">Uncharacterized protein</fullName>
    </submittedName>
</protein>
<dbReference type="RefSeq" id="WP_112340878.1">
    <property type="nucleotide sequence ID" value="NZ_QMKK01000022.1"/>
</dbReference>
<evidence type="ECO:0000256" key="1">
    <source>
        <dbReference type="ARBA" id="ARBA00038087"/>
    </source>
</evidence>
<reference evidence="5 6" key="1">
    <citation type="submission" date="2018-06" db="EMBL/GenBank/DDBJ databases">
        <title>Whole Genome Sequence of an efficient microsymbiont, Rhizobium tropici.</title>
        <authorList>
            <person name="Srinivasan R."/>
            <person name="Singh H.V."/>
            <person name="Srivastava R."/>
            <person name="Kumari B."/>
            <person name="Radhakrishna A."/>
        </authorList>
    </citation>
    <scope>NUCLEOTIDE SEQUENCE [LARGE SCALE GENOMIC DNA]</scope>
    <source>
        <strain evidence="5 6">IGFRI Rhizo-19</strain>
    </source>
</reference>
<dbReference type="PANTHER" id="PTHR37829">
    <property type="entry name" value="PHAGE-LIKE ELEMENT PBSX PROTEIN XKDT"/>
    <property type="match status" value="1"/>
</dbReference>
<sequence length="360" mass="37854">MAWNIRSLAEASARIRGAFRQYLPGTDTALPNNFVTIIGKVIAGLAHEFELRIAYLVKQMFITSATGKWLELLCSDVGIYRKQASAASGSITGTGAALTTYPAGIRFISGSVTYLSTTPATSAADGSLTLSVTSENKGSIANRESDGLLSLADPVLYPDLGTSWTVASGGLGGGADIELDDSLRARGLQRKRNPPGGGTLTDYERIVLAVPGVKAAWAFRGTLSPGTLFVFFLFEGRANYIPEPSDVVVVQAAVDAQRLIRVDDGVMVAPTPLPVNITIHDLSADTPEIRAGIASAIQAMFLAKCRPGIAGNTFTLWDAWIDEAISGVAGEDSHELIAPSAPIVLTNGQFPVLGTIDYGP</sequence>
<dbReference type="Pfam" id="PF26078">
    <property type="entry name" value="Baseplate_J_M"/>
    <property type="match status" value="1"/>
</dbReference>
<dbReference type="InterPro" id="IPR058530">
    <property type="entry name" value="Baseplate_J-like_C"/>
</dbReference>
<dbReference type="Pfam" id="PF04865">
    <property type="entry name" value="Baseplate_J"/>
    <property type="match status" value="1"/>
</dbReference>
<evidence type="ECO:0000259" key="2">
    <source>
        <dbReference type="Pfam" id="PF04865"/>
    </source>
</evidence>
<evidence type="ECO:0000259" key="3">
    <source>
        <dbReference type="Pfam" id="PF26078"/>
    </source>
</evidence>
<dbReference type="InterPro" id="IPR006949">
    <property type="entry name" value="Barrel_Baseplate_J-like"/>
</dbReference>
<dbReference type="EMBL" id="QMKK01000022">
    <property type="protein sequence ID" value="RAX42392.1"/>
    <property type="molecule type" value="Genomic_DNA"/>
</dbReference>
<dbReference type="PANTHER" id="PTHR37829:SF3">
    <property type="entry name" value="PROTEIN JAYE-RELATED"/>
    <property type="match status" value="1"/>
</dbReference>
<dbReference type="Proteomes" id="UP000251205">
    <property type="component" value="Unassembled WGS sequence"/>
</dbReference>
<evidence type="ECO:0000259" key="4">
    <source>
        <dbReference type="Pfam" id="PF26079"/>
    </source>
</evidence>
<dbReference type="AlphaFoldDB" id="A0A329YK96"/>
<dbReference type="Pfam" id="PF26079">
    <property type="entry name" value="Baseplate_J_C"/>
    <property type="match status" value="1"/>
</dbReference>